<feature type="signal peptide" evidence="2">
    <location>
        <begin position="1"/>
        <end position="30"/>
    </location>
</feature>
<proteinExistence type="predicted"/>
<dbReference type="PROSITE" id="PS51318">
    <property type="entry name" value="TAT"/>
    <property type="match status" value="1"/>
</dbReference>
<comment type="caution">
    <text evidence="3">The sequence shown here is derived from an EMBL/GenBank/DDBJ whole genome shotgun (WGS) entry which is preliminary data.</text>
</comment>
<dbReference type="AlphaFoldDB" id="A0A6V8KKZ2"/>
<dbReference type="RefSeq" id="WP_173067414.1">
    <property type="nucleotide sequence ID" value="NZ_BLPF01000003.1"/>
</dbReference>
<name>A0A6V8KKZ2_9ACTN</name>
<dbReference type="EMBL" id="BLPF01000003">
    <property type="protein sequence ID" value="GFJ84100.1"/>
    <property type="molecule type" value="Genomic_DNA"/>
</dbReference>
<evidence type="ECO:0000313" key="4">
    <source>
        <dbReference type="Proteomes" id="UP000482800"/>
    </source>
</evidence>
<protein>
    <submittedName>
        <fullName evidence="3">Uncharacterized protein</fullName>
    </submittedName>
</protein>
<reference evidence="3 4" key="1">
    <citation type="submission" date="2020-03" db="EMBL/GenBank/DDBJ databases">
        <title>Whole genome shotgun sequence of Phytohabitans houttuyneae NBRC 108639.</title>
        <authorList>
            <person name="Komaki H."/>
            <person name="Tamura T."/>
        </authorList>
    </citation>
    <scope>NUCLEOTIDE SEQUENCE [LARGE SCALE GENOMIC DNA]</scope>
    <source>
        <strain evidence="3 4">NBRC 108639</strain>
    </source>
</reference>
<feature type="chain" id="PRO_5028942773" evidence="2">
    <location>
        <begin position="31"/>
        <end position="82"/>
    </location>
</feature>
<sequence>MTATVSRRTLVAGAAVAGVATTLAGAPAQASPFGGGVPDVPLYDLEVWQAAQLIRTRKLSPCGSRRPPSPASRPSTRRSRRS</sequence>
<dbReference type="Proteomes" id="UP000482800">
    <property type="component" value="Unassembled WGS sequence"/>
</dbReference>
<feature type="region of interest" description="Disordered" evidence="1">
    <location>
        <begin position="57"/>
        <end position="82"/>
    </location>
</feature>
<keyword evidence="2" id="KW-0732">Signal</keyword>
<dbReference type="InterPro" id="IPR006311">
    <property type="entry name" value="TAT_signal"/>
</dbReference>
<organism evidence="3 4">
    <name type="scientific">Phytohabitans houttuyneae</name>
    <dbReference type="NCBI Taxonomy" id="1076126"/>
    <lineage>
        <taxon>Bacteria</taxon>
        <taxon>Bacillati</taxon>
        <taxon>Actinomycetota</taxon>
        <taxon>Actinomycetes</taxon>
        <taxon>Micromonosporales</taxon>
        <taxon>Micromonosporaceae</taxon>
    </lineage>
</organism>
<accession>A0A6V8KKZ2</accession>
<reference evidence="3 4" key="2">
    <citation type="submission" date="2020-03" db="EMBL/GenBank/DDBJ databases">
        <authorList>
            <person name="Ichikawa N."/>
            <person name="Kimura A."/>
            <person name="Kitahashi Y."/>
            <person name="Uohara A."/>
        </authorList>
    </citation>
    <scope>NUCLEOTIDE SEQUENCE [LARGE SCALE GENOMIC DNA]</scope>
    <source>
        <strain evidence="3 4">NBRC 108639</strain>
    </source>
</reference>
<gene>
    <name evidence="3" type="ORF">Phou_082800</name>
</gene>
<evidence type="ECO:0000256" key="1">
    <source>
        <dbReference type="SAM" id="MobiDB-lite"/>
    </source>
</evidence>
<evidence type="ECO:0000313" key="3">
    <source>
        <dbReference type="EMBL" id="GFJ84100.1"/>
    </source>
</evidence>
<evidence type="ECO:0000256" key="2">
    <source>
        <dbReference type="SAM" id="SignalP"/>
    </source>
</evidence>
<keyword evidence="4" id="KW-1185">Reference proteome</keyword>